<feature type="transmembrane region" description="Helical" evidence="1">
    <location>
        <begin position="548"/>
        <end position="567"/>
    </location>
</feature>
<protein>
    <submittedName>
        <fullName evidence="2">Uncharacterized protein</fullName>
    </submittedName>
</protein>
<feature type="transmembrane region" description="Helical" evidence="1">
    <location>
        <begin position="424"/>
        <end position="445"/>
    </location>
</feature>
<feature type="transmembrane region" description="Helical" evidence="1">
    <location>
        <begin position="358"/>
        <end position="377"/>
    </location>
</feature>
<feature type="transmembrane region" description="Helical" evidence="1">
    <location>
        <begin position="56"/>
        <end position="76"/>
    </location>
</feature>
<accession>A0A1F8BGA6</accession>
<feature type="transmembrane region" description="Helical" evidence="1">
    <location>
        <begin position="389"/>
        <end position="417"/>
    </location>
</feature>
<feature type="transmembrane region" description="Helical" evidence="1">
    <location>
        <begin position="116"/>
        <end position="136"/>
    </location>
</feature>
<feature type="transmembrane region" description="Helical" evidence="1">
    <location>
        <begin position="579"/>
        <end position="598"/>
    </location>
</feature>
<name>A0A1F8BGA6_9BACT</name>
<evidence type="ECO:0000313" key="3">
    <source>
        <dbReference type="Proteomes" id="UP000177082"/>
    </source>
</evidence>
<gene>
    <name evidence="2" type="ORF">A2961_03485</name>
</gene>
<feature type="transmembrane region" description="Helical" evidence="1">
    <location>
        <begin position="237"/>
        <end position="257"/>
    </location>
</feature>
<organism evidence="2 3">
    <name type="scientific">Candidatus Woesebacteria bacterium RIFCSPLOWO2_01_FULL_39_21</name>
    <dbReference type="NCBI Taxonomy" id="1802519"/>
    <lineage>
        <taxon>Bacteria</taxon>
        <taxon>Candidatus Woeseibacteriota</taxon>
    </lineage>
</organism>
<feature type="transmembrane region" description="Helical" evidence="1">
    <location>
        <begin position="494"/>
        <end position="513"/>
    </location>
</feature>
<reference evidence="2 3" key="1">
    <citation type="journal article" date="2016" name="Nat. Commun.">
        <title>Thousands of microbial genomes shed light on interconnected biogeochemical processes in an aquifer system.</title>
        <authorList>
            <person name="Anantharaman K."/>
            <person name="Brown C.T."/>
            <person name="Hug L.A."/>
            <person name="Sharon I."/>
            <person name="Castelle C.J."/>
            <person name="Probst A.J."/>
            <person name="Thomas B.C."/>
            <person name="Singh A."/>
            <person name="Wilkins M.J."/>
            <person name="Karaoz U."/>
            <person name="Brodie E.L."/>
            <person name="Williams K.H."/>
            <person name="Hubbard S.S."/>
            <person name="Banfield J.F."/>
        </authorList>
    </citation>
    <scope>NUCLEOTIDE SEQUENCE [LARGE SCALE GENOMIC DNA]</scope>
</reference>
<keyword evidence="1" id="KW-1133">Transmembrane helix</keyword>
<feature type="transmembrane region" description="Helical" evidence="1">
    <location>
        <begin position="211"/>
        <end position="230"/>
    </location>
</feature>
<keyword evidence="1" id="KW-0472">Membrane</keyword>
<feature type="transmembrane region" description="Helical" evidence="1">
    <location>
        <begin position="91"/>
        <end position="110"/>
    </location>
</feature>
<dbReference type="Proteomes" id="UP000177082">
    <property type="component" value="Unassembled WGS sequence"/>
</dbReference>
<dbReference type="AlphaFoldDB" id="A0A1F8BGA6"/>
<sequence>MEREKIIYLISAILIGKSITKLILDKLINFIPYKLFISTEIPSVTEDLAKLKVYDFFEWVIFFIFTIFVFFVINFLQKKLNRDINQKQQEIYGFLYLLVCLILFLSTHFSTHSAKVLIGIFALFNILYWLSFKLLNITNELKICYKTMINGFLVGLSILLFLDSAFTNNLFILVILPFVYLLLSERFPKFVNNPIHLLLTINILFHEDKLIISLITLCTILIVLFTRNVVKLRNLSYNLYLICIVFVVLYNPLFYVGKFDSVVEGFWLGWLQRLVNGEIIYRDFYAYHPPFLTWLLYVFTKLTSFSIFYVRAYFHILYILGLTAIALVADKLIKSGFLKISAVLTIFSLTGGEVKNNIEIRLGLGLLAILLFYLGSIQNTRYRNVFLSGIVSVIALFVSTEVGISVLFAILIYIFFLAKNRLRLLIYFSGGILLVAVPTISYLGANNALLPFLRQVTDYAGAFSYGYFNIPVERPIELAFFYWHIFYEYLSTTAFYWFLVQFSFAGVLILFFYKKFVGKNINPTDKLSFTITIFGFFLSRSTLGRSDYYHLLFVLVLAVLLFFYFVESINLAQKIHSKVLVTAVFLMLFVGNHAKYYLSSIIYKFQTYGDAIGAYQEYETERGGIIFEEDKTLNKERNDLISYVQENVPKDGGIFVFPWMPELYFLTDSKNVTSFDAPYAFIAGGHQEKMIDELKMNKPKFVVYNPNMNFGSLSPDSLPPVHNYILENYQESKRFGQNIILIPK</sequence>
<feature type="transmembrane region" description="Helical" evidence="1">
    <location>
        <begin position="7"/>
        <end position="24"/>
    </location>
</feature>
<feature type="transmembrane region" description="Helical" evidence="1">
    <location>
        <begin position="312"/>
        <end position="329"/>
    </location>
</feature>
<proteinExistence type="predicted"/>
<evidence type="ECO:0000313" key="2">
    <source>
        <dbReference type="EMBL" id="OGM62405.1"/>
    </source>
</evidence>
<dbReference type="EMBL" id="MGHF01000027">
    <property type="protein sequence ID" value="OGM62405.1"/>
    <property type="molecule type" value="Genomic_DNA"/>
</dbReference>
<feature type="transmembrane region" description="Helical" evidence="1">
    <location>
        <begin position="166"/>
        <end position="183"/>
    </location>
</feature>
<comment type="caution">
    <text evidence="2">The sequence shown here is derived from an EMBL/GenBank/DDBJ whole genome shotgun (WGS) entry which is preliminary data.</text>
</comment>
<keyword evidence="1" id="KW-0812">Transmembrane</keyword>
<evidence type="ECO:0000256" key="1">
    <source>
        <dbReference type="SAM" id="Phobius"/>
    </source>
</evidence>